<feature type="compositionally biased region" description="Basic and acidic residues" evidence="1">
    <location>
        <begin position="1"/>
        <end position="29"/>
    </location>
</feature>
<dbReference type="EMBL" id="KI680792">
    <property type="protein sequence ID" value="ETL88353.1"/>
    <property type="molecule type" value="Genomic_DNA"/>
</dbReference>
<dbReference type="VEuPathDB" id="FungiDB:PPTG_23823"/>
<dbReference type="Proteomes" id="UP000054423">
    <property type="component" value="Unassembled WGS sequence"/>
</dbReference>
<gene>
    <name evidence="2" type="ORF">L917_12561</name>
</gene>
<dbReference type="AlphaFoldDB" id="W2KT54"/>
<name>W2KT54_PHYNI</name>
<proteinExistence type="predicted"/>
<reference evidence="2" key="1">
    <citation type="submission" date="2013-11" db="EMBL/GenBank/DDBJ databases">
        <title>The Genome Sequence of Phytophthora parasitica CHvinca01.</title>
        <authorList>
            <consortium name="The Broad Institute Genomics Platform"/>
            <person name="Russ C."/>
            <person name="Tyler B."/>
            <person name="Panabieres F."/>
            <person name="Shan W."/>
            <person name="Tripathy S."/>
            <person name="Grunwald N."/>
            <person name="Machado M."/>
            <person name="Johnson C.S."/>
            <person name="Arredondo F."/>
            <person name="Hong C."/>
            <person name="Coffey M."/>
            <person name="Young S.K."/>
            <person name="Zeng Q."/>
            <person name="Gargeya S."/>
            <person name="Fitzgerald M."/>
            <person name="Abouelleil A."/>
            <person name="Alvarado L."/>
            <person name="Chapman S.B."/>
            <person name="Gainer-Dewar J."/>
            <person name="Goldberg J."/>
            <person name="Griggs A."/>
            <person name="Gujja S."/>
            <person name="Hansen M."/>
            <person name="Howarth C."/>
            <person name="Imamovic A."/>
            <person name="Ireland A."/>
            <person name="Larimer J."/>
            <person name="McCowan C."/>
            <person name="Murphy C."/>
            <person name="Pearson M."/>
            <person name="Poon T.W."/>
            <person name="Priest M."/>
            <person name="Roberts A."/>
            <person name="Saif S."/>
            <person name="Shea T."/>
            <person name="Sykes S."/>
            <person name="Wortman J."/>
            <person name="Nusbaum C."/>
            <person name="Birren B."/>
        </authorList>
    </citation>
    <scope>NUCLEOTIDE SEQUENCE [LARGE SCALE GENOMIC DNA]</scope>
    <source>
        <strain evidence="2">CHvinca01</strain>
    </source>
</reference>
<organism evidence="2">
    <name type="scientific">Phytophthora nicotianae</name>
    <name type="common">Potato buckeye rot agent</name>
    <name type="synonym">Phytophthora parasitica</name>
    <dbReference type="NCBI Taxonomy" id="4792"/>
    <lineage>
        <taxon>Eukaryota</taxon>
        <taxon>Sar</taxon>
        <taxon>Stramenopiles</taxon>
        <taxon>Oomycota</taxon>
        <taxon>Peronosporomycetes</taxon>
        <taxon>Peronosporales</taxon>
        <taxon>Peronosporaceae</taxon>
        <taxon>Phytophthora</taxon>
    </lineage>
</organism>
<accession>W2KT54</accession>
<protein>
    <submittedName>
        <fullName evidence="2">Uncharacterized protein</fullName>
    </submittedName>
</protein>
<evidence type="ECO:0000313" key="2">
    <source>
        <dbReference type="EMBL" id="ETL88353.1"/>
    </source>
</evidence>
<evidence type="ECO:0000256" key="1">
    <source>
        <dbReference type="SAM" id="MobiDB-lite"/>
    </source>
</evidence>
<feature type="region of interest" description="Disordered" evidence="1">
    <location>
        <begin position="1"/>
        <end position="35"/>
    </location>
</feature>
<sequence length="153" mass="17067">MGRYLRAAESRTSDTDKVYVDTSDADKPRRATATRRLARRRHQIGRPDCVPRSVPADLLPKACAERIDGFSADSQIDSQDRLRRLGIRLDDPTFSNTWQLPASVAKVLLAPPEKPVEAGVGSVLRYVLLTTADRLAHEWPLYAVVVVFLEQNG</sequence>